<evidence type="ECO:0008006" key="4">
    <source>
        <dbReference type="Google" id="ProtNLM"/>
    </source>
</evidence>
<reference evidence="2 3" key="1">
    <citation type="submission" date="2023-08" db="EMBL/GenBank/DDBJ databases">
        <title>Black Yeasts Isolated from many extreme environments.</title>
        <authorList>
            <person name="Coleine C."/>
            <person name="Stajich J.E."/>
            <person name="Selbmann L."/>
        </authorList>
    </citation>
    <scope>NUCLEOTIDE SEQUENCE [LARGE SCALE GENOMIC DNA]</scope>
    <source>
        <strain evidence="2 3">CCFEE 5386</strain>
    </source>
</reference>
<name>A0ABR0L6I5_9PEZI</name>
<feature type="region of interest" description="Disordered" evidence="1">
    <location>
        <begin position="844"/>
        <end position="865"/>
    </location>
</feature>
<organism evidence="2 3">
    <name type="scientific">Rachicladosporium monterosium</name>
    <dbReference type="NCBI Taxonomy" id="1507873"/>
    <lineage>
        <taxon>Eukaryota</taxon>
        <taxon>Fungi</taxon>
        <taxon>Dikarya</taxon>
        <taxon>Ascomycota</taxon>
        <taxon>Pezizomycotina</taxon>
        <taxon>Dothideomycetes</taxon>
        <taxon>Dothideomycetidae</taxon>
        <taxon>Cladosporiales</taxon>
        <taxon>Cladosporiaceae</taxon>
        <taxon>Rachicladosporium</taxon>
    </lineage>
</organism>
<dbReference type="PANTHER" id="PTHR33099:SF7">
    <property type="entry name" value="MYND-TYPE DOMAIN-CONTAINING PROTEIN"/>
    <property type="match status" value="1"/>
</dbReference>
<keyword evidence="3" id="KW-1185">Reference proteome</keyword>
<dbReference type="EMBL" id="JAVRRR010000237">
    <property type="protein sequence ID" value="KAK5144287.1"/>
    <property type="molecule type" value="Genomic_DNA"/>
</dbReference>
<dbReference type="Proteomes" id="UP001308179">
    <property type="component" value="Unassembled WGS sequence"/>
</dbReference>
<dbReference type="Gene3D" id="2.60.120.620">
    <property type="entry name" value="q2cbj1_9rhob like domain"/>
    <property type="match status" value="1"/>
</dbReference>
<dbReference type="PANTHER" id="PTHR33099">
    <property type="entry name" value="FE2OG DIOXYGENASE DOMAIN-CONTAINING PROTEIN"/>
    <property type="match status" value="1"/>
</dbReference>
<proteinExistence type="predicted"/>
<evidence type="ECO:0000313" key="3">
    <source>
        <dbReference type="Proteomes" id="UP001308179"/>
    </source>
</evidence>
<evidence type="ECO:0000256" key="1">
    <source>
        <dbReference type="SAM" id="MobiDB-lite"/>
    </source>
</evidence>
<comment type="caution">
    <text evidence="2">The sequence shown here is derived from an EMBL/GenBank/DDBJ whole genome shotgun (WGS) entry which is preliminary data.</text>
</comment>
<evidence type="ECO:0000313" key="2">
    <source>
        <dbReference type="EMBL" id="KAK5144287.1"/>
    </source>
</evidence>
<sequence>MSFFDGSGSEASLDPCEVFRDDVNSHINSIRSSGSFATSGIIQNLVLPGLSVDPTHQIGCPLSAEGALAIKRVGRLASFGIGTETVLDVTVRSTWEVDAENIRFLNPYWQDHIATIVVEVSRELGIEDTQPNIHAKFYKMLLYEQGSMFKAHQDTEKEIGMFGTLVICLPAEHSGGAVRLRHHGNEIICDTSTRSAFNASYIAWYADVTHEVELVRTGFRWALVYNLVNTSTHSTLSAGILDSQMSVFLDILNQWKAWEARLPALVHPLSYQYTANGLISARLKGNDFHLAKRVMQGCARDGQICVLLANMEVQLTDSNGEDDSSSQTDEKIFLEHVVDTEGSALSVLILVYKSRLGPFLLGRDLPPQNLGLLVQRMEGRLQGAPSNIMSRELLTDVCLSILKARFKSDSHRDSCLGSIAVAGLVLDQPYLFKKAVGRMAVAFDEVTYSTLGRLVDLQALHIPEESLIDSLTKSGKVYVIHKAMRSFRRGFLEANANRNDSQCENYVEFWLDDITGKALEQIQITSRADPRSVVEMILDRHGKGFRQLMMYQAIRKCVERLTPGCCESIALVVELLANLQDAGSSQRYLQSLLDRILSSTTLHFNLRWFADYMGWRAPQAAASYETSVRWTEISRGKSSAGPIAGLYNALKPQDRLILLQRMREQAASLSAEQGRQFLLPMLNSLVEVVDPASSMVRECLQSLFAAYVVETVGQEPPEPSSWARPDEMARTPSPEVACISRMNAFLADATATTLSIKQDDVPRLQWGFKFFRYFDEEREDHTIVAVTKTKRQWREQLEAWRKRCTEARNALSGLPQAKLQECLATQYDEIVNLGIVRCGGLGEGDPEAGDSGQCERPRKRARVED</sequence>
<accession>A0ABR0L6I5</accession>
<gene>
    <name evidence="2" type="ORF">LTR32_003757</name>
</gene>
<protein>
    <recommendedName>
        <fullName evidence="4">Prolyl 4-hydroxylase alpha subunit Fe(2+) 2OG dioxygenase domain-containing protein</fullName>
    </recommendedName>
</protein>